<evidence type="ECO:0000313" key="1">
    <source>
        <dbReference type="EMBL" id="MBA0557368.1"/>
    </source>
</evidence>
<feature type="non-terminal residue" evidence="1">
    <location>
        <position position="38"/>
    </location>
</feature>
<proteinExistence type="predicted"/>
<dbReference type="AlphaFoldDB" id="A0A7J8LY29"/>
<sequence length="38" mass="4138">MAVTEKGGVYSFGGVTLETLMGKHPREVLPWLSSERSS</sequence>
<name>A0A7J8LY29_9ROSI</name>
<keyword evidence="2" id="KW-1185">Reference proteome</keyword>
<accession>A0A7J8LY29</accession>
<dbReference type="EMBL" id="JABEZX010000006">
    <property type="protein sequence ID" value="MBA0557368.1"/>
    <property type="molecule type" value="Genomic_DNA"/>
</dbReference>
<evidence type="ECO:0000313" key="2">
    <source>
        <dbReference type="Proteomes" id="UP000593572"/>
    </source>
</evidence>
<gene>
    <name evidence="1" type="ORF">Golob_014443</name>
</gene>
<dbReference type="Proteomes" id="UP000593572">
    <property type="component" value="Unassembled WGS sequence"/>
</dbReference>
<comment type="caution">
    <text evidence="1">The sequence shown here is derived from an EMBL/GenBank/DDBJ whole genome shotgun (WGS) entry which is preliminary data.</text>
</comment>
<organism evidence="1 2">
    <name type="scientific">Gossypium lobatum</name>
    <dbReference type="NCBI Taxonomy" id="34289"/>
    <lineage>
        <taxon>Eukaryota</taxon>
        <taxon>Viridiplantae</taxon>
        <taxon>Streptophyta</taxon>
        <taxon>Embryophyta</taxon>
        <taxon>Tracheophyta</taxon>
        <taxon>Spermatophyta</taxon>
        <taxon>Magnoliopsida</taxon>
        <taxon>eudicotyledons</taxon>
        <taxon>Gunneridae</taxon>
        <taxon>Pentapetalae</taxon>
        <taxon>rosids</taxon>
        <taxon>malvids</taxon>
        <taxon>Malvales</taxon>
        <taxon>Malvaceae</taxon>
        <taxon>Malvoideae</taxon>
        <taxon>Gossypium</taxon>
    </lineage>
</organism>
<reference evidence="1 2" key="1">
    <citation type="journal article" date="2019" name="Genome Biol. Evol.">
        <title>Insights into the evolution of the New World diploid cottons (Gossypium, subgenus Houzingenia) based on genome sequencing.</title>
        <authorList>
            <person name="Grover C.E."/>
            <person name="Arick M.A. 2nd"/>
            <person name="Thrash A."/>
            <person name="Conover J.L."/>
            <person name="Sanders W.S."/>
            <person name="Peterson D.G."/>
            <person name="Frelichowski J.E."/>
            <person name="Scheffler J.A."/>
            <person name="Scheffler B.E."/>
            <person name="Wendel J.F."/>
        </authorList>
    </citation>
    <scope>NUCLEOTIDE SEQUENCE [LARGE SCALE GENOMIC DNA]</scope>
    <source>
        <strain evidence="1">157</strain>
        <tissue evidence="1">Leaf</tissue>
    </source>
</reference>
<protein>
    <submittedName>
        <fullName evidence="1">Uncharacterized protein</fullName>
    </submittedName>
</protein>